<name>A0A9W7EMH4_9STRA</name>
<evidence type="ECO:0000313" key="3">
    <source>
        <dbReference type="Proteomes" id="UP001165160"/>
    </source>
</evidence>
<evidence type="ECO:0000256" key="1">
    <source>
        <dbReference type="SAM" id="MobiDB-lite"/>
    </source>
</evidence>
<protein>
    <submittedName>
        <fullName evidence="2">Uncharacterized protein</fullName>
    </submittedName>
</protein>
<gene>
    <name evidence="2" type="ORF">TrVE_jg1479</name>
</gene>
<feature type="compositionally biased region" description="Polar residues" evidence="1">
    <location>
        <begin position="224"/>
        <end position="233"/>
    </location>
</feature>
<dbReference type="AlphaFoldDB" id="A0A9W7EMH4"/>
<accession>A0A9W7EMH4</accession>
<feature type="compositionally biased region" description="Basic residues" evidence="1">
    <location>
        <begin position="242"/>
        <end position="252"/>
    </location>
</feature>
<keyword evidence="3" id="KW-1185">Reference proteome</keyword>
<feature type="region of interest" description="Disordered" evidence="1">
    <location>
        <begin position="187"/>
        <end position="252"/>
    </location>
</feature>
<reference evidence="3" key="1">
    <citation type="journal article" date="2023" name="Commun. Biol.">
        <title>Genome analysis of Parmales, the sister group of diatoms, reveals the evolutionary specialization of diatoms from phago-mixotrophs to photoautotrophs.</title>
        <authorList>
            <person name="Ban H."/>
            <person name="Sato S."/>
            <person name="Yoshikawa S."/>
            <person name="Yamada K."/>
            <person name="Nakamura Y."/>
            <person name="Ichinomiya M."/>
            <person name="Sato N."/>
            <person name="Blanc-Mathieu R."/>
            <person name="Endo H."/>
            <person name="Kuwata A."/>
            <person name="Ogata H."/>
        </authorList>
    </citation>
    <scope>NUCLEOTIDE SEQUENCE [LARGE SCALE GENOMIC DNA]</scope>
    <source>
        <strain evidence="3">NIES 3699</strain>
    </source>
</reference>
<sequence>MSDRRKDAPSRKGSLTIERIQSALSSSSKKVEAEALARGFKVYKAADEPPAECPEFNIASVKPKTTSLFNCFQRSSTIAADADADALRKLHEEEYKRAVDKFQAMVLDNEEEGYTTISVEAFSELPSDEIGWTGTHGMEVGMGMGLTRAQEELRARIPKDSDSSGRVFPGQWLGKAGQLAKEERLVGAESYGGKEESVAFDEAQSTNDRGSYGQRARSVEYADNKQSGNTTGPTKELGSPMFRRKASLQQKR</sequence>
<feature type="compositionally biased region" description="Basic and acidic residues" evidence="1">
    <location>
        <begin position="187"/>
        <end position="197"/>
    </location>
</feature>
<dbReference type="Proteomes" id="UP001165160">
    <property type="component" value="Unassembled WGS sequence"/>
</dbReference>
<evidence type="ECO:0000313" key="2">
    <source>
        <dbReference type="EMBL" id="GMH84603.1"/>
    </source>
</evidence>
<organism evidence="2 3">
    <name type="scientific">Triparma verrucosa</name>
    <dbReference type="NCBI Taxonomy" id="1606542"/>
    <lineage>
        <taxon>Eukaryota</taxon>
        <taxon>Sar</taxon>
        <taxon>Stramenopiles</taxon>
        <taxon>Ochrophyta</taxon>
        <taxon>Bolidophyceae</taxon>
        <taxon>Parmales</taxon>
        <taxon>Triparmaceae</taxon>
        <taxon>Triparma</taxon>
    </lineage>
</organism>
<dbReference type="EMBL" id="BRXX01000039">
    <property type="protein sequence ID" value="GMH84603.1"/>
    <property type="molecule type" value="Genomic_DNA"/>
</dbReference>
<comment type="caution">
    <text evidence="2">The sequence shown here is derived from an EMBL/GenBank/DDBJ whole genome shotgun (WGS) entry which is preliminary data.</text>
</comment>
<proteinExistence type="predicted"/>